<protein>
    <submittedName>
        <fullName evidence="2">Class V aminotransferase</fullName>
    </submittedName>
</protein>
<dbReference type="InterPro" id="IPR015422">
    <property type="entry name" value="PyrdxlP-dep_Trfase_small"/>
</dbReference>
<dbReference type="GO" id="GO:0008483">
    <property type="term" value="F:transaminase activity"/>
    <property type="evidence" value="ECO:0007669"/>
    <property type="project" value="UniProtKB-KW"/>
</dbReference>
<keyword evidence="3" id="KW-1185">Reference proteome</keyword>
<dbReference type="Gene3D" id="3.90.1150.10">
    <property type="entry name" value="Aspartate Aminotransferase, domain 1"/>
    <property type="match status" value="1"/>
</dbReference>
<comment type="caution">
    <text evidence="2">The sequence shown here is derived from an EMBL/GenBank/DDBJ whole genome shotgun (WGS) entry which is preliminary data.</text>
</comment>
<dbReference type="eggNOG" id="arCOG00065">
    <property type="taxonomic scope" value="Archaea"/>
</dbReference>
<proteinExistence type="predicted"/>
<dbReference type="AlphaFoldDB" id="M0CSQ5"/>
<feature type="domain" description="Aminotransferase class V" evidence="1">
    <location>
        <begin position="17"/>
        <end position="363"/>
    </location>
</feature>
<dbReference type="PANTHER" id="PTHR43586:SF15">
    <property type="entry name" value="BLR3095 PROTEIN"/>
    <property type="match status" value="1"/>
</dbReference>
<evidence type="ECO:0000313" key="2">
    <source>
        <dbReference type="EMBL" id="ELZ25678.1"/>
    </source>
</evidence>
<accession>M0CSQ5</accession>
<dbReference type="InterPro" id="IPR015421">
    <property type="entry name" value="PyrdxlP-dep_Trfase_major"/>
</dbReference>
<dbReference type="STRING" id="797114.C475_09474"/>
<name>M0CSQ5_9EURY</name>
<evidence type="ECO:0000259" key="1">
    <source>
        <dbReference type="Pfam" id="PF00266"/>
    </source>
</evidence>
<keyword evidence="2" id="KW-0032">Aminotransferase</keyword>
<dbReference type="PATRIC" id="fig|797114.5.peg.1928"/>
<reference evidence="2 3" key="1">
    <citation type="journal article" date="2014" name="PLoS Genet.">
        <title>Phylogenetically driven sequencing of extremely halophilic archaea reveals strategies for static and dynamic osmo-response.</title>
        <authorList>
            <person name="Becker E.A."/>
            <person name="Seitzer P.M."/>
            <person name="Tritt A."/>
            <person name="Larsen D."/>
            <person name="Krusor M."/>
            <person name="Yao A.I."/>
            <person name="Wu D."/>
            <person name="Madern D."/>
            <person name="Eisen J.A."/>
            <person name="Darling A.E."/>
            <person name="Facciotti M.T."/>
        </authorList>
    </citation>
    <scope>NUCLEOTIDE SEQUENCE [LARGE SCALE GENOMIC DNA]</scope>
    <source>
        <strain evidence="2 3">2-9-1</strain>
    </source>
</reference>
<dbReference type="InterPro" id="IPR000192">
    <property type="entry name" value="Aminotrans_V_dom"/>
</dbReference>
<keyword evidence="2" id="KW-0808">Transferase</keyword>
<dbReference type="PANTHER" id="PTHR43586">
    <property type="entry name" value="CYSTEINE DESULFURASE"/>
    <property type="match status" value="1"/>
</dbReference>
<organism evidence="2 3">
    <name type="scientific">Halosimplex carlsbadense 2-9-1</name>
    <dbReference type="NCBI Taxonomy" id="797114"/>
    <lineage>
        <taxon>Archaea</taxon>
        <taxon>Methanobacteriati</taxon>
        <taxon>Methanobacteriota</taxon>
        <taxon>Stenosarchaea group</taxon>
        <taxon>Halobacteria</taxon>
        <taxon>Halobacteriales</taxon>
        <taxon>Haloarculaceae</taxon>
        <taxon>Halosimplex</taxon>
    </lineage>
</organism>
<dbReference type="Pfam" id="PF00266">
    <property type="entry name" value="Aminotran_5"/>
    <property type="match status" value="1"/>
</dbReference>
<dbReference type="InterPro" id="IPR015424">
    <property type="entry name" value="PyrdxlP-dep_Trfase"/>
</dbReference>
<sequence>MTPEELRAETPALDDAVYLNTGAGSPSPRRVVEAVQSEAAYHEFEAPTGAGTYGAVGEALEETRDVVADHVGATPESVALTESTTDGIARVAAAMDWAPDDVVVRTDQEHPAGIIPWERLEREVGVEVRVVEASGGHVDRDAWKAAVDGATLAVFSSLCWTDGCRLPVAELADVAHDAGARVLVDAVQSVGQRPVDVSEWGADAVAAAGHKWLLGPTGTGFLHVTDEFARELRPAQVGYMGIADPEADDWDLKPDARRFEVGSVSPVPYAGLREGIETVEGLGFDTITDRIERLTDRLKDGLGDRLVSPERYESGLVSFAADHPEATAERLADAGVHVRDIPPTGTVRVSVHVFNTADDVDALLDAL</sequence>
<dbReference type="OrthoDB" id="9577at2157"/>
<dbReference type="Proteomes" id="UP000011626">
    <property type="component" value="Unassembled WGS sequence"/>
</dbReference>
<dbReference type="EMBL" id="AOIU01000023">
    <property type="protein sequence ID" value="ELZ25678.1"/>
    <property type="molecule type" value="Genomic_DNA"/>
</dbReference>
<gene>
    <name evidence="2" type="ORF">C475_09474</name>
</gene>
<dbReference type="Gene3D" id="3.40.640.10">
    <property type="entry name" value="Type I PLP-dependent aspartate aminotransferase-like (Major domain)"/>
    <property type="match status" value="1"/>
</dbReference>
<dbReference type="SUPFAM" id="SSF53383">
    <property type="entry name" value="PLP-dependent transferases"/>
    <property type="match status" value="1"/>
</dbReference>
<dbReference type="RefSeq" id="WP_006883570.1">
    <property type="nucleotide sequence ID" value="NZ_AOIU01000023.1"/>
</dbReference>
<evidence type="ECO:0000313" key="3">
    <source>
        <dbReference type="Proteomes" id="UP000011626"/>
    </source>
</evidence>